<evidence type="ECO:0000256" key="7">
    <source>
        <dbReference type="HAMAP-Rule" id="MF_00114"/>
    </source>
</evidence>
<dbReference type="Proteomes" id="UP000298484">
    <property type="component" value="Unassembled WGS sequence"/>
</dbReference>
<dbReference type="EC" id="4.1.2.4" evidence="7"/>
<feature type="active site" description="Proton donor/acceptor" evidence="7">
    <location>
        <position position="183"/>
    </location>
</feature>
<dbReference type="PANTHER" id="PTHR10889:SF1">
    <property type="entry name" value="DEOXYRIBOSE-PHOSPHATE ALDOLASE"/>
    <property type="match status" value="1"/>
</dbReference>
<protein>
    <recommendedName>
        <fullName evidence="7">Deoxyribose-phosphate aldolase</fullName>
        <shortName evidence="7">DERA</shortName>
        <ecNumber evidence="7">4.1.2.4</ecNumber>
    </recommendedName>
    <alternativeName>
        <fullName evidence="7">2-deoxy-D-ribose 5-phosphate aldolase</fullName>
    </alternativeName>
    <alternativeName>
        <fullName evidence="7">Phosphodeoxyriboaldolase</fullName>
        <shortName evidence="7">Deoxyriboaldolase</shortName>
    </alternativeName>
</protein>
<keyword evidence="3 7" id="KW-0456">Lyase</keyword>
<comment type="subcellular location">
    <subcellularLocation>
        <location evidence="7">Cytoplasm</location>
    </subcellularLocation>
</comment>
<keyword evidence="2 7" id="KW-0963">Cytoplasm</keyword>
<dbReference type="PANTHER" id="PTHR10889">
    <property type="entry name" value="DEOXYRIBOSE-PHOSPHATE ALDOLASE"/>
    <property type="match status" value="1"/>
</dbReference>
<reference evidence="8 9" key="1">
    <citation type="submission" date="2019-03" db="EMBL/GenBank/DDBJ databases">
        <title>Genome sequence of Lentibacillus salicampi ATCC BAA-719.</title>
        <authorList>
            <person name="Maclea K.S."/>
            <person name="Simoes Junior M."/>
        </authorList>
    </citation>
    <scope>NUCLEOTIDE SEQUENCE [LARGE SCALE GENOMIC DNA]</scope>
    <source>
        <strain evidence="8 9">ATCC BAA-719</strain>
    </source>
</reference>
<evidence type="ECO:0000256" key="2">
    <source>
        <dbReference type="ARBA" id="ARBA00022490"/>
    </source>
</evidence>
<dbReference type="Pfam" id="PF01791">
    <property type="entry name" value="DeoC"/>
    <property type="match status" value="1"/>
</dbReference>
<dbReference type="HAMAP" id="MF_00114">
    <property type="entry name" value="DeoC_type1"/>
    <property type="match status" value="1"/>
</dbReference>
<dbReference type="GO" id="GO:0006018">
    <property type="term" value="P:2-deoxyribose 1-phosphate catabolic process"/>
    <property type="evidence" value="ECO:0007669"/>
    <property type="project" value="UniProtKB-UniRule"/>
</dbReference>
<evidence type="ECO:0000313" key="8">
    <source>
        <dbReference type="EMBL" id="TFJ94073.1"/>
    </source>
</evidence>
<dbReference type="InterPro" id="IPR011343">
    <property type="entry name" value="DeoC"/>
</dbReference>
<keyword evidence="4 7" id="KW-0704">Schiff base</keyword>
<dbReference type="PIRSF" id="PIRSF001357">
    <property type="entry name" value="DeoC"/>
    <property type="match status" value="1"/>
</dbReference>
<evidence type="ECO:0000256" key="4">
    <source>
        <dbReference type="ARBA" id="ARBA00023270"/>
    </source>
</evidence>
<dbReference type="InterPro" id="IPR028581">
    <property type="entry name" value="DeoC_typeI"/>
</dbReference>
<evidence type="ECO:0000256" key="6">
    <source>
        <dbReference type="ARBA" id="ARBA00056337"/>
    </source>
</evidence>
<dbReference type="UniPathway" id="UPA00002">
    <property type="reaction ID" value="UER00468"/>
</dbReference>
<evidence type="ECO:0000256" key="3">
    <source>
        <dbReference type="ARBA" id="ARBA00023239"/>
    </source>
</evidence>
<sequence length="223" mass="23700">MRINLADYIDHTQLKPDTTKEKITQIVNEAREHGFASVCVNPYWVPYCYDNLKDTDVKVCTVIGFPLGATSTEAKVFETKQAIQDGATEVDMVINVGELKSKNDEAVQRDIEAVVEAAKSNALTKVIIETALLTTDEKVRACKIAKTAGADFVKTSTGFSGGGATVEDIKLMRETVGSDLGVKASGGVRDPESTKSMIDAGATRIGASAGVDIIAGETGSSDY</sequence>
<comment type="similarity">
    <text evidence="1 7">Belongs to the DeoC/FbaB aldolase family. DeoC type 1 subfamily.</text>
</comment>
<dbReference type="AlphaFoldDB" id="A0A4Y9AE34"/>
<evidence type="ECO:0000256" key="5">
    <source>
        <dbReference type="ARBA" id="ARBA00048791"/>
    </source>
</evidence>
<comment type="caution">
    <text evidence="8">The sequence shown here is derived from an EMBL/GenBank/DDBJ whole genome shotgun (WGS) entry which is preliminary data.</text>
</comment>
<keyword evidence="9" id="KW-1185">Reference proteome</keyword>
<dbReference type="SUPFAM" id="SSF51569">
    <property type="entry name" value="Aldolase"/>
    <property type="match status" value="1"/>
</dbReference>
<comment type="catalytic activity">
    <reaction evidence="5 7">
        <text>2-deoxy-D-ribose 5-phosphate = D-glyceraldehyde 3-phosphate + acetaldehyde</text>
        <dbReference type="Rhea" id="RHEA:12821"/>
        <dbReference type="ChEBI" id="CHEBI:15343"/>
        <dbReference type="ChEBI" id="CHEBI:59776"/>
        <dbReference type="ChEBI" id="CHEBI:62877"/>
        <dbReference type="EC" id="4.1.2.4"/>
    </reaction>
</comment>
<dbReference type="InterPro" id="IPR013785">
    <property type="entry name" value="Aldolase_TIM"/>
</dbReference>
<dbReference type="Gene3D" id="3.20.20.70">
    <property type="entry name" value="Aldolase class I"/>
    <property type="match status" value="1"/>
</dbReference>
<comment type="pathway">
    <text evidence="7">Carbohydrate degradation; 2-deoxy-D-ribose 1-phosphate degradation; D-glyceraldehyde 3-phosphate and acetaldehyde from 2-deoxy-alpha-D-ribose 1-phosphate: step 2/2.</text>
</comment>
<dbReference type="FunFam" id="3.20.20.70:FF:000044">
    <property type="entry name" value="Deoxyribose-phosphate aldolase"/>
    <property type="match status" value="1"/>
</dbReference>
<feature type="active site" description="Schiff-base intermediate with acetaldehyde" evidence="7">
    <location>
        <position position="154"/>
    </location>
</feature>
<dbReference type="RefSeq" id="WP_135108873.1">
    <property type="nucleotide sequence ID" value="NZ_SRHY01000003.1"/>
</dbReference>
<dbReference type="GO" id="GO:0004139">
    <property type="term" value="F:deoxyribose-phosphate aldolase activity"/>
    <property type="evidence" value="ECO:0007669"/>
    <property type="project" value="UniProtKB-UniRule"/>
</dbReference>
<dbReference type="GO" id="GO:0016052">
    <property type="term" value="P:carbohydrate catabolic process"/>
    <property type="evidence" value="ECO:0007669"/>
    <property type="project" value="TreeGrafter"/>
</dbReference>
<dbReference type="CDD" id="cd00959">
    <property type="entry name" value="DeoC"/>
    <property type="match status" value="1"/>
</dbReference>
<comment type="function">
    <text evidence="6 7">Catalyzes a reversible aldol reaction between acetaldehyde and D-glyceraldehyde 3-phosphate to generate 2-deoxy-D-ribose 5-phosphate.</text>
</comment>
<name>A0A4Y9AE34_9BACI</name>
<feature type="active site" description="Proton donor/acceptor" evidence="7">
    <location>
        <position position="91"/>
    </location>
</feature>
<dbReference type="GO" id="GO:0005737">
    <property type="term" value="C:cytoplasm"/>
    <property type="evidence" value="ECO:0007669"/>
    <property type="project" value="UniProtKB-SubCell"/>
</dbReference>
<accession>A0A4Y9AE34</accession>
<dbReference type="GO" id="GO:0009264">
    <property type="term" value="P:deoxyribonucleotide catabolic process"/>
    <property type="evidence" value="ECO:0007669"/>
    <property type="project" value="UniProtKB-UniRule"/>
</dbReference>
<proteinExistence type="inferred from homology"/>
<evidence type="ECO:0000256" key="1">
    <source>
        <dbReference type="ARBA" id="ARBA00010936"/>
    </source>
</evidence>
<dbReference type="NCBIfam" id="TIGR00126">
    <property type="entry name" value="deoC"/>
    <property type="match status" value="1"/>
</dbReference>
<organism evidence="8 9">
    <name type="scientific">Lentibacillus salicampi</name>
    <dbReference type="NCBI Taxonomy" id="175306"/>
    <lineage>
        <taxon>Bacteria</taxon>
        <taxon>Bacillati</taxon>
        <taxon>Bacillota</taxon>
        <taxon>Bacilli</taxon>
        <taxon>Bacillales</taxon>
        <taxon>Bacillaceae</taxon>
        <taxon>Lentibacillus</taxon>
    </lineage>
</organism>
<gene>
    <name evidence="7 8" type="primary">deoC</name>
    <name evidence="8" type="ORF">E4U82_04470</name>
</gene>
<dbReference type="EMBL" id="SRHY01000003">
    <property type="protein sequence ID" value="TFJ94073.1"/>
    <property type="molecule type" value="Genomic_DNA"/>
</dbReference>
<dbReference type="InterPro" id="IPR002915">
    <property type="entry name" value="DeoC/FbaB/LacD_aldolase"/>
</dbReference>
<dbReference type="SMART" id="SM01133">
    <property type="entry name" value="DeoC"/>
    <property type="match status" value="1"/>
</dbReference>
<dbReference type="OrthoDB" id="9778711at2"/>
<evidence type="ECO:0000313" key="9">
    <source>
        <dbReference type="Proteomes" id="UP000298484"/>
    </source>
</evidence>